<dbReference type="PROSITE" id="PS51118">
    <property type="entry name" value="HTH_HXLR"/>
    <property type="match status" value="1"/>
</dbReference>
<name>A0A920CG81_9BACL</name>
<dbReference type="InterPro" id="IPR002577">
    <property type="entry name" value="HTH_HxlR"/>
</dbReference>
<dbReference type="Gene3D" id="1.10.10.10">
    <property type="entry name" value="Winged helix-like DNA-binding domain superfamily/Winged helix DNA-binding domain"/>
    <property type="match status" value="1"/>
</dbReference>
<gene>
    <name evidence="5" type="primary">ytcD</name>
    <name evidence="5" type="ORF">J41TS12_33010</name>
</gene>
<keyword evidence="2" id="KW-0238">DNA-binding</keyword>
<evidence type="ECO:0000256" key="1">
    <source>
        <dbReference type="ARBA" id="ARBA00023015"/>
    </source>
</evidence>
<dbReference type="InterPro" id="IPR036388">
    <property type="entry name" value="WH-like_DNA-bd_sf"/>
</dbReference>
<dbReference type="Proteomes" id="UP000681162">
    <property type="component" value="Unassembled WGS sequence"/>
</dbReference>
<evidence type="ECO:0000313" key="5">
    <source>
        <dbReference type="EMBL" id="GIO38440.1"/>
    </source>
</evidence>
<evidence type="ECO:0000256" key="3">
    <source>
        <dbReference type="ARBA" id="ARBA00023163"/>
    </source>
</evidence>
<keyword evidence="6" id="KW-1185">Reference proteome</keyword>
<evidence type="ECO:0000313" key="6">
    <source>
        <dbReference type="Proteomes" id="UP000681162"/>
    </source>
</evidence>
<dbReference type="PANTHER" id="PTHR33204">
    <property type="entry name" value="TRANSCRIPTIONAL REGULATOR, MARR FAMILY"/>
    <property type="match status" value="1"/>
</dbReference>
<sequence>MSEQMKNSIQKKYQVGVEAALEVMGGKWKPLIIYHLMTGRKRTSELRRLIPGITQKMLTTQLRGLEKDKIVTRMVYNEVPPKVEYDLTSYGWGLKPALDHLCYWGEDHLEKIYGDKSKVLEECSNLSEIPNSTQ</sequence>
<proteinExistence type="predicted"/>
<dbReference type="EMBL" id="BORR01000012">
    <property type="protein sequence ID" value="GIO38440.1"/>
    <property type="molecule type" value="Genomic_DNA"/>
</dbReference>
<dbReference type="PANTHER" id="PTHR33204:SF29">
    <property type="entry name" value="TRANSCRIPTIONAL REGULATOR"/>
    <property type="match status" value="1"/>
</dbReference>
<accession>A0A920CG81</accession>
<dbReference type="InterPro" id="IPR036390">
    <property type="entry name" value="WH_DNA-bd_sf"/>
</dbReference>
<evidence type="ECO:0000256" key="2">
    <source>
        <dbReference type="ARBA" id="ARBA00023125"/>
    </source>
</evidence>
<reference evidence="5 6" key="1">
    <citation type="submission" date="2021-03" db="EMBL/GenBank/DDBJ databases">
        <title>Antimicrobial resistance genes in bacteria isolated from Japanese honey, and their potential for conferring macrolide and lincosamide resistance in the American foulbrood pathogen Paenibacillus larvae.</title>
        <authorList>
            <person name="Okamoto M."/>
            <person name="Kumagai M."/>
            <person name="Kanamori H."/>
            <person name="Takamatsu D."/>
        </authorList>
    </citation>
    <scope>NUCLEOTIDE SEQUENCE [LARGE SCALE GENOMIC DNA]</scope>
    <source>
        <strain evidence="5 6">J41TS12</strain>
    </source>
</reference>
<keyword evidence="3" id="KW-0804">Transcription</keyword>
<feature type="domain" description="HTH hxlR-type" evidence="4">
    <location>
        <begin position="15"/>
        <end position="113"/>
    </location>
</feature>
<dbReference type="Pfam" id="PF01638">
    <property type="entry name" value="HxlR"/>
    <property type="match status" value="1"/>
</dbReference>
<evidence type="ECO:0000259" key="4">
    <source>
        <dbReference type="PROSITE" id="PS51118"/>
    </source>
</evidence>
<keyword evidence="1" id="KW-0805">Transcription regulation</keyword>
<dbReference type="AlphaFoldDB" id="A0A920CG81"/>
<dbReference type="SUPFAM" id="SSF46785">
    <property type="entry name" value="Winged helix' DNA-binding domain"/>
    <property type="match status" value="1"/>
</dbReference>
<comment type="caution">
    <text evidence="5">The sequence shown here is derived from an EMBL/GenBank/DDBJ whole genome shotgun (WGS) entry which is preliminary data.</text>
</comment>
<dbReference type="RefSeq" id="WP_212940549.1">
    <property type="nucleotide sequence ID" value="NZ_BORR01000012.1"/>
</dbReference>
<protein>
    <submittedName>
        <fullName evidence="5">HTH-type transcriptional regulator YtcD</fullName>
    </submittedName>
</protein>
<organism evidence="5 6">
    <name type="scientific">Paenibacillus antibioticophila</name>
    <dbReference type="NCBI Taxonomy" id="1274374"/>
    <lineage>
        <taxon>Bacteria</taxon>
        <taxon>Bacillati</taxon>
        <taxon>Bacillota</taxon>
        <taxon>Bacilli</taxon>
        <taxon>Bacillales</taxon>
        <taxon>Paenibacillaceae</taxon>
        <taxon>Paenibacillus</taxon>
    </lineage>
</organism>
<dbReference type="GO" id="GO:0003677">
    <property type="term" value="F:DNA binding"/>
    <property type="evidence" value="ECO:0007669"/>
    <property type="project" value="UniProtKB-KW"/>
</dbReference>